<proteinExistence type="predicted"/>
<dbReference type="Proteomes" id="UP000291191">
    <property type="component" value="Unassembled WGS sequence"/>
</dbReference>
<organism evidence="1 2">
    <name type="scientific">Bacteroides intestinalis</name>
    <dbReference type="NCBI Taxonomy" id="329854"/>
    <lineage>
        <taxon>Bacteria</taxon>
        <taxon>Pseudomonadati</taxon>
        <taxon>Bacteroidota</taxon>
        <taxon>Bacteroidia</taxon>
        <taxon>Bacteroidales</taxon>
        <taxon>Bacteroidaceae</taxon>
        <taxon>Bacteroides</taxon>
    </lineage>
</organism>
<keyword evidence="2" id="KW-1185">Reference proteome</keyword>
<name>A0A4Q5HG51_9BACE</name>
<dbReference type="EMBL" id="RCXO01000005">
    <property type="protein sequence ID" value="RYT81572.1"/>
    <property type="molecule type" value="Genomic_DNA"/>
</dbReference>
<protein>
    <submittedName>
        <fullName evidence="1">Uncharacterized protein</fullName>
    </submittedName>
</protein>
<gene>
    <name evidence="1" type="ORF">EAJ06_05830</name>
</gene>
<sequence length="99" mass="12039">MFVILRNHLITYMYSYKILRSVQINIEKIWGEYSNKAERSTVRGMRYIYTLIASKIHLMTGKIFIHYCIFRRIWQGCVVSLTRRCQVSDKWRLSQQQEE</sequence>
<comment type="caution">
    <text evidence="1">The sequence shown here is derived from an EMBL/GenBank/DDBJ whole genome shotgun (WGS) entry which is preliminary data.</text>
</comment>
<evidence type="ECO:0000313" key="2">
    <source>
        <dbReference type="Proteomes" id="UP000291191"/>
    </source>
</evidence>
<reference evidence="1 2" key="1">
    <citation type="journal article" date="2019" name="Science, e1252229">
        <title>Invertible promoters mediate bacterial phase variation, antibiotic resistance, and host adaptation in the gut.</title>
        <authorList>
            <person name="Jiang X."/>
            <person name="Hall A.B."/>
            <person name="Arthur T.D."/>
            <person name="Plichta D.R."/>
            <person name="Covington C.T."/>
            <person name="Poyet M."/>
            <person name="Crothers J."/>
            <person name="Moses P.L."/>
            <person name="Tolonen A.C."/>
            <person name="Vlamakis H."/>
            <person name="Alm E.J."/>
            <person name="Xavier R.J."/>
        </authorList>
    </citation>
    <scope>NUCLEOTIDE SEQUENCE [LARGE SCALE GENOMIC DNA]</scope>
    <source>
        <strain evidence="2">bf_0095</strain>
    </source>
</reference>
<evidence type="ECO:0000313" key="1">
    <source>
        <dbReference type="EMBL" id="RYT81572.1"/>
    </source>
</evidence>
<dbReference type="AlphaFoldDB" id="A0A4Q5HG51"/>
<accession>A0A4Q5HG51</accession>